<reference evidence="2 3" key="1">
    <citation type="journal article" date="2024" name="Nat. Commun.">
        <title>Phylogenomics reveals the evolutionary origins of lichenization in chlorophyte algae.</title>
        <authorList>
            <person name="Puginier C."/>
            <person name="Libourel C."/>
            <person name="Otte J."/>
            <person name="Skaloud P."/>
            <person name="Haon M."/>
            <person name="Grisel S."/>
            <person name="Petersen M."/>
            <person name="Berrin J.G."/>
            <person name="Delaux P.M."/>
            <person name="Dal Grande F."/>
            <person name="Keller J."/>
        </authorList>
    </citation>
    <scope>NUCLEOTIDE SEQUENCE [LARGE SCALE GENOMIC DNA]</scope>
    <source>
        <strain evidence="2 3">SAG 216-7</strain>
    </source>
</reference>
<evidence type="ECO:0000313" key="3">
    <source>
        <dbReference type="Proteomes" id="UP001491310"/>
    </source>
</evidence>
<feature type="transmembrane region" description="Helical" evidence="1">
    <location>
        <begin position="61"/>
        <end position="82"/>
    </location>
</feature>
<feature type="transmembrane region" description="Helical" evidence="1">
    <location>
        <begin position="34"/>
        <end position="55"/>
    </location>
</feature>
<keyword evidence="1" id="KW-0472">Membrane</keyword>
<organism evidence="2 3">
    <name type="scientific">Coccomyxa subellipsoidea</name>
    <dbReference type="NCBI Taxonomy" id="248742"/>
    <lineage>
        <taxon>Eukaryota</taxon>
        <taxon>Viridiplantae</taxon>
        <taxon>Chlorophyta</taxon>
        <taxon>core chlorophytes</taxon>
        <taxon>Trebouxiophyceae</taxon>
        <taxon>Trebouxiophyceae incertae sedis</taxon>
        <taxon>Coccomyxaceae</taxon>
        <taxon>Coccomyxa</taxon>
    </lineage>
</organism>
<comment type="caution">
    <text evidence="2">The sequence shown here is derived from an EMBL/GenBank/DDBJ whole genome shotgun (WGS) entry which is preliminary data.</text>
</comment>
<name>A0ABR2YJ71_9CHLO</name>
<keyword evidence="3" id="KW-1185">Reference proteome</keyword>
<accession>A0ABR2YJ71</accession>
<proteinExistence type="predicted"/>
<keyword evidence="1" id="KW-0812">Transmembrane</keyword>
<sequence>MVWKLSQVGPVDDIKQNVEEVKAHVAKFSRPDTYLAIHTLIITAVLYTGFFAAYPYAAQHWALWAAAVFLRAGVNVRIFIIFHDCCHGNFFRSRRANMIVGRLTGALQYTSYSA</sequence>
<evidence type="ECO:0000256" key="1">
    <source>
        <dbReference type="SAM" id="Phobius"/>
    </source>
</evidence>
<evidence type="ECO:0000313" key="2">
    <source>
        <dbReference type="EMBL" id="KAK9906459.1"/>
    </source>
</evidence>
<keyword evidence="1" id="KW-1133">Transmembrane helix</keyword>
<dbReference type="Proteomes" id="UP001491310">
    <property type="component" value="Unassembled WGS sequence"/>
</dbReference>
<dbReference type="EMBL" id="JALJOT010000010">
    <property type="protein sequence ID" value="KAK9906459.1"/>
    <property type="molecule type" value="Genomic_DNA"/>
</dbReference>
<gene>
    <name evidence="2" type="ORF">WJX75_002130</name>
</gene>
<evidence type="ECO:0008006" key="4">
    <source>
        <dbReference type="Google" id="ProtNLM"/>
    </source>
</evidence>
<protein>
    <recommendedName>
        <fullName evidence="4">Fatty acid desaturase domain-containing protein</fullName>
    </recommendedName>
</protein>